<dbReference type="NCBIfam" id="NF004587">
    <property type="entry name" value="PRK05928.2-5"/>
    <property type="match status" value="1"/>
</dbReference>
<dbReference type="GO" id="GO:0004852">
    <property type="term" value="F:uroporphyrinogen-III synthase activity"/>
    <property type="evidence" value="ECO:0007669"/>
    <property type="project" value="InterPro"/>
</dbReference>
<accession>A0A2R4WYJ0</accession>
<evidence type="ECO:0000313" key="3">
    <source>
        <dbReference type="Proteomes" id="UP000244727"/>
    </source>
</evidence>
<sequence>MRPRVAIFRPDDGRLEATADRIRAHDCEPVCDPMLAVEPTGATPPAADLVVVTSVTGARLLDEADWPADAPIAAIGPATADALRAHGYRVDVVPGTYSSAGLVTALADRVAGDRVVLARSDRGSGVLPEGLRDAGATVEETVLYELVRPAEAGESVAMAADGALDGALFTASMTVQNFVAIARDRDVLDAVREGLADAVVGAIGEPTARAAREAGLSVDVVPSEADADALADAVCDRLRE</sequence>
<proteinExistence type="predicted"/>
<dbReference type="SUPFAM" id="SSF69618">
    <property type="entry name" value="HemD-like"/>
    <property type="match status" value="1"/>
</dbReference>
<evidence type="ECO:0000259" key="1">
    <source>
        <dbReference type="Pfam" id="PF02602"/>
    </source>
</evidence>
<name>A0A2R4WYJ0_9EURY</name>
<evidence type="ECO:0000313" key="2">
    <source>
        <dbReference type="EMBL" id="AWB26617.1"/>
    </source>
</evidence>
<dbReference type="AlphaFoldDB" id="A0A2R4WYJ0"/>
<dbReference type="GeneID" id="36511295"/>
<dbReference type="CDD" id="cd06578">
    <property type="entry name" value="HemD"/>
    <property type="match status" value="1"/>
</dbReference>
<reference evidence="2 3" key="1">
    <citation type="submission" date="2018-04" db="EMBL/GenBank/DDBJ databases">
        <title>Halococcoides cellulosivorans gen. nov., sp. nov., an extremely halophilic cellulose-utilizing haloarchaeon from hypersaline lakes.</title>
        <authorList>
            <person name="Sorokin D.Y."/>
            <person name="Toshchakov S.V."/>
            <person name="Samarov N.I."/>
            <person name="Korzhenkov A."/>
            <person name="Kublanov I.V."/>
        </authorList>
    </citation>
    <scope>NUCLEOTIDE SEQUENCE [LARGE SCALE GENOMIC DNA]</scope>
    <source>
        <strain evidence="2 3">HArcel1</strain>
    </source>
</reference>
<dbReference type="InterPro" id="IPR036108">
    <property type="entry name" value="4pyrrol_syn_uPrphyn_synt_sf"/>
</dbReference>
<dbReference type="EMBL" id="CP028858">
    <property type="protein sequence ID" value="AWB26617.1"/>
    <property type="molecule type" value="Genomic_DNA"/>
</dbReference>
<dbReference type="Proteomes" id="UP000244727">
    <property type="component" value="Chromosome"/>
</dbReference>
<gene>
    <name evidence="2" type="ORF">HARCEL1_02270</name>
</gene>
<dbReference type="PANTHER" id="PTHR40082:SF1">
    <property type="entry name" value="BLR5956 PROTEIN"/>
    <property type="match status" value="1"/>
</dbReference>
<dbReference type="Gene3D" id="3.40.50.10090">
    <property type="match status" value="2"/>
</dbReference>
<organism evidence="2 3">
    <name type="scientific">Halococcoides cellulosivorans</name>
    <dbReference type="NCBI Taxonomy" id="1679096"/>
    <lineage>
        <taxon>Archaea</taxon>
        <taxon>Methanobacteriati</taxon>
        <taxon>Methanobacteriota</taxon>
        <taxon>Stenosarchaea group</taxon>
        <taxon>Halobacteria</taxon>
        <taxon>Halobacteriales</taxon>
        <taxon>Haloarculaceae</taxon>
        <taxon>Halococcoides</taxon>
    </lineage>
</organism>
<dbReference type="RefSeq" id="WP_108380986.1">
    <property type="nucleotide sequence ID" value="NZ_CP028858.1"/>
</dbReference>
<protein>
    <submittedName>
        <fullName evidence="2">Uroporphyrinogen-III synthase</fullName>
    </submittedName>
</protein>
<keyword evidence="3" id="KW-1185">Reference proteome</keyword>
<dbReference type="PANTHER" id="PTHR40082">
    <property type="entry name" value="BLR5956 PROTEIN"/>
    <property type="match status" value="1"/>
</dbReference>
<dbReference type="Pfam" id="PF02602">
    <property type="entry name" value="HEM4"/>
    <property type="match status" value="1"/>
</dbReference>
<dbReference type="GO" id="GO:0006780">
    <property type="term" value="P:uroporphyrinogen III biosynthetic process"/>
    <property type="evidence" value="ECO:0007669"/>
    <property type="project" value="InterPro"/>
</dbReference>
<dbReference type="InterPro" id="IPR003754">
    <property type="entry name" value="4pyrrol_synth_uPrphyn_synth"/>
</dbReference>
<dbReference type="KEGG" id="harc:HARCEL1_02270"/>
<feature type="domain" description="Tetrapyrrole biosynthesis uroporphyrinogen III synthase" evidence="1">
    <location>
        <begin position="17"/>
        <end position="231"/>
    </location>
</feature>
<dbReference type="InterPro" id="IPR039793">
    <property type="entry name" value="UROS/Hem4"/>
</dbReference>